<reference evidence="1 2" key="1">
    <citation type="submission" date="2018-02" db="EMBL/GenBank/DDBJ databases">
        <authorList>
            <person name="Cohen D.B."/>
            <person name="Kent A.D."/>
        </authorList>
    </citation>
    <scope>NUCLEOTIDE SEQUENCE [LARGE SCALE GENOMIC DNA]</scope>
    <source>
        <strain evidence="1">1</strain>
    </source>
</reference>
<dbReference type="InterPro" id="IPR017523">
    <property type="entry name" value="Rv3268"/>
</dbReference>
<dbReference type="NCBIfam" id="TIGR03089">
    <property type="entry name" value="TIGR03089 family protein"/>
    <property type="match status" value="1"/>
</dbReference>
<proteinExistence type="predicted"/>
<dbReference type="OrthoDB" id="3396763at2"/>
<dbReference type="RefSeq" id="WP_105185994.1">
    <property type="nucleotide sequence ID" value="NZ_BAAAGO010000034.1"/>
</dbReference>
<protein>
    <recommendedName>
        <fullName evidence="3">TIGR03089 family protein</fullName>
    </recommendedName>
</protein>
<keyword evidence="2" id="KW-1185">Reference proteome</keyword>
<organism evidence="1 2">
    <name type="scientific">Micropruina glycogenica</name>
    <dbReference type="NCBI Taxonomy" id="75385"/>
    <lineage>
        <taxon>Bacteria</taxon>
        <taxon>Bacillati</taxon>
        <taxon>Actinomycetota</taxon>
        <taxon>Actinomycetes</taxon>
        <taxon>Propionibacteriales</taxon>
        <taxon>Nocardioidaceae</taxon>
        <taxon>Micropruina</taxon>
    </lineage>
</organism>
<name>A0A2N9JGJ5_9ACTN</name>
<evidence type="ECO:0000313" key="2">
    <source>
        <dbReference type="Proteomes" id="UP000238164"/>
    </source>
</evidence>
<dbReference type="EMBL" id="LT985188">
    <property type="protein sequence ID" value="SPD87214.1"/>
    <property type="molecule type" value="Genomic_DNA"/>
</dbReference>
<sequence>MDVPAALAALQRRARTEGAEPLLTHYDLAGGGRTELSVATFANWVNKTANLIEDVGADAGQVGLPLATSRPGHWMTLIWPLAAWQRECTVSPSADHADVAVVGPDDSQPIVPGATFACSLHPLGLGLRDLPPGVLDYTTEALAQPDRAGTLPSGPNAPAWIDGATVLSHAEVADVTPVAERVLVRPSDALGTLRAALIAPLLGGGSAVVVEGDADDARVEAVRVAERCVE</sequence>
<dbReference type="AlphaFoldDB" id="A0A2N9JGJ5"/>
<gene>
    <name evidence="1" type="ORF">MPLG2_2184</name>
</gene>
<evidence type="ECO:0008006" key="3">
    <source>
        <dbReference type="Google" id="ProtNLM"/>
    </source>
</evidence>
<dbReference type="KEGG" id="mgg:MPLG2_2184"/>
<accession>A0A2N9JGJ5</accession>
<evidence type="ECO:0000313" key="1">
    <source>
        <dbReference type="EMBL" id="SPD87214.1"/>
    </source>
</evidence>
<dbReference type="Proteomes" id="UP000238164">
    <property type="component" value="Chromosome 1"/>
</dbReference>